<dbReference type="EMBL" id="NBSK02000007">
    <property type="protein sequence ID" value="KAJ0194966.1"/>
    <property type="molecule type" value="Genomic_DNA"/>
</dbReference>
<dbReference type="Proteomes" id="UP000235145">
    <property type="component" value="Unassembled WGS sequence"/>
</dbReference>
<gene>
    <name evidence="1" type="ORF">LSAT_V11C700343390</name>
</gene>
<sequence>MEPNVIFNLEKQRALYRDSEEFCVGHIKNSLSNKLYDLYVLVKDLRKLWSALEFKYKAHEEGTNKYRVSMYLEFQMANDKPIMEKVHELQVMVKKLNALSISIP</sequence>
<reference evidence="1 2" key="1">
    <citation type="journal article" date="2017" name="Nat. Commun.">
        <title>Genome assembly with in vitro proximity ligation data and whole-genome triplication in lettuce.</title>
        <authorList>
            <person name="Reyes-Chin-Wo S."/>
            <person name="Wang Z."/>
            <person name="Yang X."/>
            <person name="Kozik A."/>
            <person name="Arikit S."/>
            <person name="Song C."/>
            <person name="Xia L."/>
            <person name="Froenicke L."/>
            <person name="Lavelle D.O."/>
            <person name="Truco M.J."/>
            <person name="Xia R."/>
            <person name="Zhu S."/>
            <person name="Xu C."/>
            <person name="Xu H."/>
            <person name="Xu X."/>
            <person name="Cox K."/>
            <person name="Korf I."/>
            <person name="Meyers B.C."/>
            <person name="Michelmore R.W."/>
        </authorList>
    </citation>
    <scope>NUCLEOTIDE SEQUENCE [LARGE SCALE GENOMIC DNA]</scope>
    <source>
        <strain evidence="2">cv. Salinas</strain>
        <tissue evidence="1">Seedlings</tissue>
    </source>
</reference>
<dbReference type="Pfam" id="PF14223">
    <property type="entry name" value="Retrotran_gag_2"/>
    <property type="match status" value="1"/>
</dbReference>
<accession>A0A9R1UYD1</accession>
<organism evidence="1 2">
    <name type="scientific">Lactuca sativa</name>
    <name type="common">Garden lettuce</name>
    <dbReference type="NCBI Taxonomy" id="4236"/>
    <lineage>
        <taxon>Eukaryota</taxon>
        <taxon>Viridiplantae</taxon>
        <taxon>Streptophyta</taxon>
        <taxon>Embryophyta</taxon>
        <taxon>Tracheophyta</taxon>
        <taxon>Spermatophyta</taxon>
        <taxon>Magnoliopsida</taxon>
        <taxon>eudicotyledons</taxon>
        <taxon>Gunneridae</taxon>
        <taxon>Pentapetalae</taxon>
        <taxon>asterids</taxon>
        <taxon>campanulids</taxon>
        <taxon>Asterales</taxon>
        <taxon>Asteraceae</taxon>
        <taxon>Cichorioideae</taxon>
        <taxon>Cichorieae</taxon>
        <taxon>Lactucinae</taxon>
        <taxon>Lactuca</taxon>
    </lineage>
</organism>
<dbReference type="AlphaFoldDB" id="A0A9R1UYD1"/>
<keyword evidence="2" id="KW-1185">Reference proteome</keyword>
<proteinExistence type="predicted"/>
<dbReference type="PANTHER" id="PTHR47592:SF30">
    <property type="entry name" value="CCHC-TYPE DOMAIN-CONTAINING PROTEIN"/>
    <property type="match status" value="1"/>
</dbReference>
<evidence type="ECO:0000313" key="1">
    <source>
        <dbReference type="EMBL" id="KAJ0194966.1"/>
    </source>
</evidence>
<evidence type="ECO:0000313" key="2">
    <source>
        <dbReference type="Proteomes" id="UP000235145"/>
    </source>
</evidence>
<dbReference type="PANTHER" id="PTHR47592">
    <property type="entry name" value="PBF68 PROTEIN"/>
    <property type="match status" value="1"/>
</dbReference>
<comment type="caution">
    <text evidence="1">The sequence shown here is derived from an EMBL/GenBank/DDBJ whole genome shotgun (WGS) entry which is preliminary data.</text>
</comment>
<protein>
    <submittedName>
        <fullName evidence="1">Uncharacterized protein</fullName>
    </submittedName>
</protein>
<name>A0A9R1UYD1_LACSA</name>